<dbReference type="Proteomes" id="UP001054820">
    <property type="component" value="Chromosome"/>
</dbReference>
<dbReference type="InterPro" id="IPR036365">
    <property type="entry name" value="PGBD-like_sf"/>
</dbReference>
<evidence type="ECO:0000313" key="4">
    <source>
        <dbReference type="Proteomes" id="UP001054820"/>
    </source>
</evidence>
<feature type="domain" description="Peptidoglycan binding-like" evidence="2">
    <location>
        <begin position="165"/>
        <end position="221"/>
    </location>
</feature>
<reference evidence="3" key="1">
    <citation type="journal article" date="2022" name="Arch. Microbiol.">
        <title>Thiomicrorhabdus immobilis sp. nov., a mesophilic sulfur-oxidizing bacterium isolated from sediment of a brackish lake in northern Japan.</title>
        <authorList>
            <person name="Kojima H."/>
            <person name="Mochizuki J."/>
            <person name="Kanda M."/>
            <person name="Watanabe T."/>
            <person name="Fukui M."/>
        </authorList>
    </citation>
    <scope>NUCLEOTIDE SEQUENCE</scope>
    <source>
        <strain evidence="3">Am19</strain>
    </source>
</reference>
<feature type="compositionally biased region" description="Basic and acidic residues" evidence="1">
    <location>
        <begin position="276"/>
        <end position="288"/>
    </location>
</feature>
<evidence type="ECO:0000313" key="3">
    <source>
        <dbReference type="EMBL" id="BCN93298.1"/>
    </source>
</evidence>
<protein>
    <recommendedName>
        <fullName evidence="2">Peptidoglycan binding-like domain-containing protein</fullName>
    </recommendedName>
</protein>
<evidence type="ECO:0000259" key="2">
    <source>
        <dbReference type="Pfam" id="PF01471"/>
    </source>
</evidence>
<gene>
    <name evidence="3" type="ORF">THMIRHAM_10830</name>
</gene>
<accession>A0ABM7MD54</accession>
<dbReference type="EMBL" id="AP024202">
    <property type="protein sequence ID" value="BCN93298.1"/>
    <property type="molecule type" value="Genomic_DNA"/>
</dbReference>
<organism evidence="3 4">
    <name type="scientific">Thiomicrorhabdus immobilis</name>
    <dbReference type="NCBI Taxonomy" id="2791037"/>
    <lineage>
        <taxon>Bacteria</taxon>
        <taxon>Pseudomonadati</taxon>
        <taxon>Pseudomonadota</taxon>
        <taxon>Gammaproteobacteria</taxon>
        <taxon>Thiotrichales</taxon>
        <taxon>Piscirickettsiaceae</taxon>
        <taxon>Thiomicrorhabdus</taxon>
    </lineage>
</organism>
<feature type="domain" description="Peptidoglycan binding-like" evidence="2">
    <location>
        <begin position="598"/>
        <end position="646"/>
    </location>
</feature>
<dbReference type="InterPro" id="IPR002477">
    <property type="entry name" value="Peptidoglycan-bd-like"/>
</dbReference>
<feature type="region of interest" description="Disordered" evidence="1">
    <location>
        <begin position="270"/>
        <end position="292"/>
    </location>
</feature>
<name>A0ABM7MD54_9GAMM</name>
<sequence length="664" mass="73237">MRLTRFVTVSIIGLSLMGCASTSDNGSSSSSRKLNQADIDLIVERAKAEERARINRELMYQAKQKRVFDDILARQYTQTTLADKSKKTNVSQPIQALDHQKQIKKIIPENRQPVLYKKLNGVEYFRCAANSLTPVTTEKGLVTYSTDKLELSATLCKSSRDKSTILKLQNSLYKLGYLKSDTLTKDQLIDGIWGETTLVAVKEYQQDKGLLLGQLTIETLEHIGVFDVQTAPLDMLGVNEIQLVKVATEEKAEPKSETTAETAAINQVGMAETTDELPKVEGSEEKPGQSEVQKPAVIAVHDQVEPVEQLASAADTHGSAIISAPEVAKQAVVIEKIIPTSRKLVLYKELEGVRYFRCAANALTPNEIKPGVWTYEKTKTELSATLCKMSRDVATMTALQYELYSKGYLKSDTLTQDQLIDGVWGESTLMALKEYQQQNGLLFGQLTIESLEHLGVFSADPMRIKPANSVVVHSQTASETATPVDKDILPLAQSGHKVAEKMVEKMDVHQTAGETMPVVDNGDIAKTIKLVRVPGDTFKVTDAVDTAKYLVYGTVDGNKVWRCRARSEVPQTSENGENVYNGVMEFRATLCKVSRSAEIIKALQLALKEKGYLKPSPPLDLVVVDGVWGINTLDAVKAYQKANGLAYGQLTLEVFEHLGVFEKE</sequence>
<dbReference type="Gene3D" id="1.10.101.10">
    <property type="entry name" value="PGBD-like superfamily/PGBD"/>
    <property type="match status" value="2"/>
</dbReference>
<dbReference type="SUPFAM" id="SSF47090">
    <property type="entry name" value="PGBD-like"/>
    <property type="match status" value="3"/>
</dbReference>
<feature type="domain" description="Peptidoglycan binding-like" evidence="2">
    <location>
        <begin position="397"/>
        <end position="441"/>
    </location>
</feature>
<dbReference type="Pfam" id="PF01471">
    <property type="entry name" value="PG_binding_1"/>
    <property type="match status" value="3"/>
</dbReference>
<proteinExistence type="predicted"/>
<dbReference type="PROSITE" id="PS51257">
    <property type="entry name" value="PROKAR_LIPOPROTEIN"/>
    <property type="match status" value="1"/>
</dbReference>
<evidence type="ECO:0000256" key="1">
    <source>
        <dbReference type="SAM" id="MobiDB-lite"/>
    </source>
</evidence>
<keyword evidence="4" id="KW-1185">Reference proteome</keyword>
<dbReference type="InterPro" id="IPR036366">
    <property type="entry name" value="PGBDSf"/>
</dbReference>